<feature type="compositionally biased region" description="Basic and acidic residues" evidence="2">
    <location>
        <begin position="450"/>
        <end position="460"/>
    </location>
</feature>
<proteinExistence type="predicted"/>
<feature type="region of interest" description="Disordered" evidence="2">
    <location>
        <begin position="206"/>
        <end position="240"/>
    </location>
</feature>
<reference evidence="3 4" key="1">
    <citation type="submission" date="2020-03" db="EMBL/GenBank/DDBJ databases">
        <title>Draft Genome Sequence of Cudoniella acicularis.</title>
        <authorList>
            <person name="Buettner E."/>
            <person name="Kellner H."/>
        </authorList>
    </citation>
    <scope>NUCLEOTIDE SEQUENCE [LARGE SCALE GENOMIC DNA]</scope>
    <source>
        <strain evidence="3 4">DSM 108380</strain>
    </source>
</reference>
<gene>
    <name evidence="3" type="ORF">G7Y89_g13000</name>
</gene>
<dbReference type="Proteomes" id="UP000566819">
    <property type="component" value="Unassembled WGS sequence"/>
</dbReference>
<feature type="compositionally biased region" description="Polar residues" evidence="2">
    <location>
        <begin position="507"/>
        <end position="518"/>
    </location>
</feature>
<feature type="compositionally biased region" description="Polar residues" evidence="2">
    <location>
        <begin position="278"/>
        <end position="294"/>
    </location>
</feature>
<organism evidence="3 4">
    <name type="scientific">Cudoniella acicularis</name>
    <dbReference type="NCBI Taxonomy" id="354080"/>
    <lineage>
        <taxon>Eukaryota</taxon>
        <taxon>Fungi</taxon>
        <taxon>Dikarya</taxon>
        <taxon>Ascomycota</taxon>
        <taxon>Pezizomycotina</taxon>
        <taxon>Leotiomycetes</taxon>
        <taxon>Helotiales</taxon>
        <taxon>Tricladiaceae</taxon>
        <taxon>Cudoniella</taxon>
    </lineage>
</organism>
<dbReference type="OrthoDB" id="4850804at2759"/>
<dbReference type="AlphaFoldDB" id="A0A8H4VYN2"/>
<feature type="compositionally biased region" description="Polar residues" evidence="2">
    <location>
        <begin position="461"/>
        <end position="471"/>
    </location>
</feature>
<feature type="region of interest" description="Disordered" evidence="2">
    <location>
        <begin position="272"/>
        <end position="471"/>
    </location>
</feature>
<feature type="compositionally biased region" description="Polar residues" evidence="2">
    <location>
        <begin position="386"/>
        <end position="407"/>
    </location>
</feature>
<dbReference type="GO" id="GO:0000981">
    <property type="term" value="F:DNA-binding transcription factor activity, RNA polymerase II-specific"/>
    <property type="evidence" value="ECO:0007669"/>
    <property type="project" value="InterPro"/>
</dbReference>
<sequence length="614" mass="65189">MQPFLGAPLQFTPALGSVELEQLIDAHVWGTASFPEKMQQVTLDFFNTAVVDLNNGSLVKEYQVFPSMWENLFDYELSLIDSQSLDFASTAYSSSSASPIAMADSGYGSMGDSDFSFSEYNSTGMTPPNRTQGGRVTKKAKKAPKDTKKVAETRLPGFSIMTKDGIDVTSTAGRGTKTKEQREHAHLMRIMKACEACKRKKIRCDPSHRRPANEVSTNATTSTTTTTTTRSASFSSCGPDLSPTYYNPPLNAVGTSYADFSLGLQRSLSSTYSTSSSEGVANSPVSFSQGLQHTSSSAHSPSSDSLGGSPASFSRGLQRTPSSTHSPSSSDGIGNSPAGYSPRLKRASNSTYSAPSFEGASSSPASCLQGVDRTSSSKLPRPSVEGVNSSPTSHLQCLKTASSTHATPSLEGVGSSPASYLEGLSRTSSSKDSRSSIEGVHNRPTRYLKTRTDKSGHDEQSIASSDVPGNSLVSQGFKKTLNSKLPTQSLEGLSNSLAGLVRRKSPRSPTHTTPSINSAAAAAGNFSEGVKRTDNSGLIRTSFNASGSSLDDRNTIRAVQTVQLIRHALSHATRQTIAVTVDITVKDDVNIRRMDVAGIPADIDIEQTMKVDFG</sequence>
<accession>A0A8H4VYN2</accession>
<dbReference type="CDD" id="cd00067">
    <property type="entry name" value="GAL4"/>
    <property type="match status" value="1"/>
</dbReference>
<feature type="region of interest" description="Disordered" evidence="2">
    <location>
        <begin position="123"/>
        <end position="149"/>
    </location>
</feature>
<name>A0A8H4VYN2_9HELO</name>
<evidence type="ECO:0000313" key="4">
    <source>
        <dbReference type="Proteomes" id="UP000566819"/>
    </source>
</evidence>
<feature type="compositionally biased region" description="Polar residues" evidence="2">
    <location>
        <begin position="123"/>
        <end position="134"/>
    </location>
</feature>
<protein>
    <submittedName>
        <fullName evidence="3">Uncharacterized protein</fullName>
    </submittedName>
</protein>
<keyword evidence="1" id="KW-0539">Nucleus</keyword>
<feature type="compositionally biased region" description="Polar residues" evidence="2">
    <location>
        <begin position="347"/>
        <end position="378"/>
    </location>
</feature>
<evidence type="ECO:0000313" key="3">
    <source>
        <dbReference type="EMBL" id="KAF4625170.1"/>
    </source>
</evidence>
<feature type="compositionally biased region" description="Low complexity" evidence="2">
    <location>
        <begin position="216"/>
        <end position="236"/>
    </location>
</feature>
<feature type="compositionally biased region" description="Low complexity" evidence="2">
    <location>
        <begin position="295"/>
        <end position="330"/>
    </location>
</feature>
<dbReference type="EMBL" id="JAAMPI010001447">
    <property type="protein sequence ID" value="KAF4625170.1"/>
    <property type="molecule type" value="Genomic_DNA"/>
</dbReference>
<feature type="region of interest" description="Disordered" evidence="2">
    <location>
        <begin position="499"/>
        <end position="520"/>
    </location>
</feature>
<dbReference type="GO" id="GO:0008270">
    <property type="term" value="F:zinc ion binding"/>
    <property type="evidence" value="ECO:0007669"/>
    <property type="project" value="InterPro"/>
</dbReference>
<evidence type="ECO:0000256" key="2">
    <source>
        <dbReference type="SAM" id="MobiDB-lite"/>
    </source>
</evidence>
<keyword evidence="4" id="KW-1185">Reference proteome</keyword>
<evidence type="ECO:0000256" key="1">
    <source>
        <dbReference type="ARBA" id="ARBA00023242"/>
    </source>
</evidence>
<dbReference type="InterPro" id="IPR001138">
    <property type="entry name" value="Zn2Cys6_DnaBD"/>
</dbReference>
<comment type="caution">
    <text evidence="3">The sequence shown here is derived from an EMBL/GenBank/DDBJ whole genome shotgun (WGS) entry which is preliminary data.</text>
</comment>